<keyword evidence="1" id="KW-0479">Metal-binding</keyword>
<dbReference type="InterPro" id="IPR019786">
    <property type="entry name" value="Zinc_finger_PHD-type_CS"/>
</dbReference>
<evidence type="ECO:0000313" key="8">
    <source>
        <dbReference type="EMBL" id="KAG8189017.1"/>
    </source>
</evidence>
<evidence type="ECO:0000256" key="3">
    <source>
        <dbReference type="ARBA" id="ARBA00022833"/>
    </source>
</evidence>
<dbReference type="SMART" id="SM00249">
    <property type="entry name" value="PHD"/>
    <property type="match status" value="2"/>
</dbReference>
<dbReference type="EMBL" id="JAFNEN010000223">
    <property type="protein sequence ID" value="KAG8189017.1"/>
    <property type="molecule type" value="Genomic_DNA"/>
</dbReference>
<dbReference type="PROSITE" id="PS50006">
    <property type="entry name" value="FHA_DOMAIN"/>
    <property type="match status" value="1"/>
</dbReference>
<dbReference type="GO" id="GO:0003714">
    <property type="term" value="F:transcription corepressor activity"/>
    <property type="evidence" value="ECO:0007669"/>
    <property type="project" value="InterPro"/>
</dbReference>
<evidence type="ECO:0000256" key="4">
    <source>
        <dbReference type="PROSITE-ProRule" id="PRU00146"/>
    </source>
</evidence>
<sequence>MDSDKKLFKIPAIPRRYIEDTTKSLIQEVQLITATPVDSVKKKSAPPVDSVKKRVVAKRPRHPNTEVQLITTPPVESVKKKSTPPVDSVKKKSAPPVDSVKQRVVAKRPRHPNTEVQLITAPPVDSVKKKRVVAKRPSLPKRTINRDTCDFCNERGDLLCCDKCPASFHLMCCEPPLMADDIPTGEWICSKCSAKERKVALSAIPAGHPLDALLVLSSGKNNVFELPTKLACRLPRTGTKKKPKPEKTRKKTKKKTYKKTKKKTCKTRKIDKKPAPEYETRLAHLPANNCFICKRNSQKVALIQCDCCPLLFHLDCLDPPLQSFPVGKWLCPNHVEHHVSDLTFASSLSMTRRTKIWNKFKGPVKQEAVRLKFVKEFRKPFPPFKSKGEYPLENNFPVPGIVYKHYKFPPPYLPRVQDPIPSSIIRRASSTVSAQESSEYLRNISKFQIEAFARRKEVKKALLKTNARKLVKKSILKAIDQNQVKKDRLNSSVSRRMKKAKLQFKAQKYLKIALLKANIPHQVKKDILEAKGQKQVKKALLKANIPKQVEKDILEAKEFDKSIFHDKMVILKGEKEYYDSKYPVSTLPQVKKAILKAKGQKQVKKDRLNSSVSRRMKKAKLQFKAQKYLKKALLKANILHQVKKDILEAKGQKQVKKVLLKANIPKQVEKEILEAKEFDKSIFHDKMVILKGEKEYYDSKYPVFSTSPQVKKAILKAKGQKQVKKNILEAKEWDKSIFHDKMVILKEKEYYDSKYPVSTSPLTTMSGASTMPSVLKMTGSLKVPGTILLPTSVVSGIEKVVNPGRDSKVINLLNGLKDLHKAEANASDCKPVIDSNKTQNDSTRSVIGTTSGNPLIIKVEDSKKTITTTHNPAIIKTHVVPCTSIGTIINPMHTNLKMKTSGRIPKNISVMPQQAKLYGKIVYYPRALTRIIRHVTAEDPNRDDVQLKQMDSGLMRLCAYEYLKQFIPKKETLAVKKEKHLQAIQTPAPTVKAILVPLDGFGEPVTMTKKIMHLGFGVAVDLCFNKFGCCKYVSAKHATIFYDEYSRQYELLNYSCHGTTVDNVHYSSDTFIKKPQSAKDKEKDLSNAVHLLYNNSPRLQAQVPTFQAFGTSVTKENQARARGCCCPLRPHDLAPKLAMSGCEGSALLYHGSYLKFGCLQFVFSIVDRGFHSQFIKPSPPPPPPPPPPRIPIVPYIKTEIPWW</sequence>
<evidence type="ECO:0000259" key="6">
    <source>
        <dbReference type="PROSITE" id="PS50006"/>
    </source>
</evidence>
<dbReference type="Pfam" id="PF00628">
    <property type="entry name" value="PHD"/>
    <property type="match status" value="2"/>
</dbReference>
<gene>
    <name evidence="8" type="ORF">JTE90_014531</name>
</gene>
<dbReference type="InterPro" id="IPR019787">
    <property type="entry name" value="Znf_PHD-finger"/>
</dbReference>
<dbReference type="Gene3D" id="3.30.40.10">
    <property type="entry name" value="Zinc/RING finger domain, C3HC4 (zinc finger)"/>
    <property type="match status" value="2"/>
</dbReference>
<dbReference type="PANTHER" id="PTHR46309">
    <property type="entry name" value="PHD FINGER PROTEIN 12"/>
    <property type="match status" value="1"/>
</dbReference>
<organism evidence="8 9">
    <name type="scientific">Oedothorax gibbosus</name>
    <dbReference type="NCBI Taxonomy" id="931172"/>
    <lineage>
        <taxon>Eukaryota</taxon>
        <taxon>Metazoa</taxon>
        <taxon>Ecdysozoa</taxon>
        <taxon>Arthropoda</taxon>
        <taxon>Chelicerata</taxon>
        <taxon>Arachnida</taxon>
        <taxon>Araneae</taxon>
        <taxon>Araneomorphae</taxon>
        <taxon>Entelegynae</taxon>
        <taxon>Araneoidea</taxon>
        <taxon>Linyphiidae</taxon>
        <taxon>Erigoninae</taxon>
        <taxon>Oedothorax</taxon>
    </lineage>
</organism>
<evidence type="ECO:0000313" key="9">
    <source>
        <dbReference type="Proteomes" id="UP000827092"/>
    </source>
</evidence>
<accession>A0AAV6UZ48</accession>
<evidence type="ECO:0000256" key="5">
    <source>
        <dbReference type="SAM" id="MobiDB-lite"/>
    </source>
</evidence>
<dbReference type="CDD" id="cd15534">
    <property type="entry name" value="PHD2_PHF12_Rco1"/>
    <property type="match status" value="1"/>
</dbReference>
<dbReference type="InterPro" id="IPR011011">
    <property type="entry name" value="Znf_FYVE_PHD"/>
</dbReference>
<dbReference type="Proteomes" id="UP000827092">
    <property type="component" value="Unassembled WGS sequence"/>
</dbReference>
<feature type="region of interest" description="Disordered" evidence="5">
    <location>
        <begin position="236"/>
        <end position="258"/>
    </location>
</feature>
<dbReference type="InterPro" id="IPR008984">
    <property type="entry name" value="SMAD_FHA_dom_sf"/>
</dbReference>
<feature type="compositionally biased region" description="Basic residues" evidence="5">
    <location>
        <begin position="238"/>
        <end position="258"/>
    </location>
</feature>
<dbReference type="SUPFAM" id="SSF49879">
    <property type="entry name" value="SMAD/FHA domain"/>
    <property type="match status" value="1"/>
</dbReference>
<name>A0AAV6UZ48_9ARAC</name>
<dbReference type="PANTHER" id="PTHR46309:SF1">
    <property type="entry name" value="PHD FINGER PROTEIN 12"/>
    <property type="match status" value="1"/>
</dbReference>
<dbReference type="SUPFAM" id="SSF57903">
    <property type="entry name" value="FYVE/PHD zinc finger"/>
    <property type="match status" value="2"/>
</dbReference>
<comment type="caution">
    <text evidence="8">The sequence shown here is derived from an EMBL/GenBank/DDBJ whole genome shotgun (WGS) entry which is preliminary data.</text>
</comment>
<keyword evidence="9" id="KW-1185">Reference proteome</keyword>
<keyword evidence="2 4" id="KW-0863">Zinc-finger</keyword>
<feature type="region of interest" description="Disordered" evidence="5">
    <location>
        <begin position="37"/>
        <end position="110"/>
    </location>
</feature>
<proteinExistence type="predicted"/>
<dbReference type="PROSITE" id="PS01359">
    <property type="entry name" value="ZF_PHD_1"/>
    <property type="match status" value="1"/>
</dbReference>
<dbReference type="InterPro" id="IPR013083">
    <property type="entry name" value="Znf_RING/FYVE/PHD"/>
</dbReference>
<protein>
    <recommendedName>
        <fullName evidence="10">PHD finger protein 12</fullName>
    </recommendedName>
</protein>
<evidence type="ECO:0000256" key="1">
    <source>
        <dbReference type="ARBA" id="ARBA00022723"/>
    </source>
</evidence>
<dbReference type="InterPro" id="IPR042163">
    <property type="entry name" value="PHF12"/>
</dbReference>
<evidence type="ECO:0000256" key="2">
    <source>
        <dbReference type="ARBA" id="ARBA00022771"/>
    </source>
</evidence>
<feature type="compositionally biased region" description="Basic residues" evidence="5">
    <location>
        <begin position="53"/>
        <end position="62"/>
    </location>
</feature>
<dbReference type="CDD" id="cd15533">
    <property type="entry name" value="PHD1_PHF12"/>
    <property type="match status" value="1"/>
</dbReference>
<evidence type="ECO:0000259" key="7">
    <source>
        <dbReference type="PROSITE" id="PS50016"/>
    </source>
</evidence>
<keyword evidence="3" id="KW-0862">Zinc</keyword>
<dbReference type="InterPro" id="IPR000253">
    <property type="entry name" value="FHA_dom"/>
</dbReference>
<dbReference type="GO" id="GO:0070822">
    <property type="term" value="C:Sin3-type complex"/>
    <property type="evidence" value="ECO:0007669"/>
    <property type="project" value="TreeGrafter"/>
</dbReference>
<dbReference type="AlphaFoldDB" id="A0AAV6UZ48"/>
<feature type="domain" description="PHD-type" evidence="7">
    <location>
        <begin position="146"/>
        <end position="195"/>
    </location>
</feature>
<dbReference type="PROSITE" id="PS50016">
    <property type="entry name" value="ZF_PHD_2"/>
    <property type="match status" value="1"/>
</dbReference>
<dbReference type="InterPro" id="IPR001965">
    <property type="entry name" value="Znf_PHD"/>
</dbReference>
<dbReference type="GO" id="GO:0000122">
    <property type="term" value="P:negative regulation of transcription by RNA polymerase II"/>
    <property type="evidence" value="ECO:0007669"/>
    <property type="project" value="TreeGrafter"/>
</dbReference>
<dbReference type="GO" id="GO:0008270">
    <property type="term" value="F:zinc ion binding"/>
    <property type="evidence" value="ECO:0007669"/>
    <property type="project" value="UniProtKB-KW"/>
</dbReference>
<reference evidence="8 9" key="1">
    <citation type="journal article" date="2022" name="Nat. Ecol. Evol.">
        <title>A masculinizing supergene underlies an exaggerated male reproductive morph in a spider.</title>
        <authorList>
            <person name="Hendrickx F."/>
            <person name="De Corte Z."/>
            <person name="Sonet G."/>
            <person name="Van Belleghem S.M."/>
            <person name="Kostlbacher S."/>
            <person name="Vangestel C."/>
        </authorList>
    </citation>
    <scope>NUCLEOTIDE SEQUENCE [LARGE SCALE GENOMIC DNA]</scope>
    <source>
        <strain evidence="8">W744_W776</strain>
    </source>
</reference>
<evidence type="ECO:0008006" key="10">
    <source>
        <dbReference type="Google" id="ProtNLM"/>
    </source>
</evidence>
<feature type="domain" description="FHA" evidence="6">
    <location>
        <begin position="1012"/>
        <end position="1066"/>
    </location>
</feature>